<gene>
    <name evidence="4" type="ordered locus">Tmath_1044</name>
</gene>
<dbReference type="RefSeq" id="WP_013150222.1">
    <property type="nucleotide sequence ID" value="NC_014209.1"/>
</dbReference>
<dbReference type="SUPFAM" id="SSF52833">
    <property type="entry name" value="Thioredoxin-like"/>
    <property type="match status" value="1"/>
</dbReference>
<dbReference type="PROSITE" id="PS51352">
    <property type="entry name" value="THIOREDOXIN_2"/>
    <property type="match status" value="1"/>
</dbReference>
<reference evidence="4 5" key="1">
    <citation type="submission" date="2010-05" db="EMBL/GenBank/DDBJ databases">
        <title>Complete sequence of Thermoanaerobacter mathranii subsp. mathranii mathranii str. A3.</title>
        <authorList>
            <consortium name="US DOE Joint Genome Institute"/>
            <person name="Lucas S."/>
            <person name="Copeland A."/>
            <person name="Lapidus A."/>
            <person name="Cheng J.-F."/>
            <person name="Bruce D."/>
            <person name="Goodwin L."/>
            <person name="Pitluck S."/>
            <person name="Held B."/>
            <person name="Detter J.C."/>
            <person name="Han C."/>
            <person name="Tapia R."/>
            <person name="Land M."/>
            <person name="Hauser L."/>
            <person name="Kyrpides N."/>
            <person name="Mikhailova N."/>
            <person name="Zhou J."/>
            <person name="Hemme C."/>
            <person name="Woyke T."/>
        </authorList>
    </citation>
    <scope>NUCLEOTIDE SEQUENCE [LARGE SCALE GENOMIC DNA]</scope>
    <source>
        <strain evidence="4 5">A3</strain>
    </source>
</reference>
<dbReference type="InterPro" id="IPR050553">
    <property type="entry name" value="Thioredoxin_ResA/DsbE_sf"/>
</dbReference>
<protein>
    <submittedName>
        <fullName evidence="4">Alkyl hydroperoxide reductase/ Thiol specific antioxidant/ Mal allergen</fullName>
    </submittedName>
</protein>
<name>A0ABN3Z499_THEM3</name>
<feature type="transmembrane region" description="Helical" evidence="2">
    <location>
        <begin position="6"/>
        <end position="26"/>
    </location>
</feature>
<feature type="compositionally biased region" description="Low complexity" evidence="1">
    <location>
        <begin position="49"/>
        <end position="62"/>
    </location>
</feature>
<evidence type="ECO:0000259" key="3">
    <source>
        <dbReference type="PROSITE" id="PS51352"/>
    </source>
</evidence>
<feature type="domain" description="Thioredoxin" evidence="3">
    <location>
        <begin position="69"/>
        <end position="206"/>
    </location>
</feature>
<keyword evidence="5" id="KW-1185">Reference proteome</keyword>
<proteinExistence type="predicted"/>
<dbReference type="InterPro" id="IPR000866">
    <property type="entry name" value="AhpC/TSA"/>
</dbReference>
<evidence type="ECO:0000256" key="1">
    <source>
        <dbReference type="SAM" id="MobiDB-lite"/>
    </source>
</evidence>
<dbReference type="EMBL" id="CP002032">
    <property type="protein sequence ID" value="ADH60765.1"/>
    <property type="molecule type" value="Genomic_DNA"/>
</dbReference>
<keyword evidence="2" id="KW-1133">Transmembrane helix</keyword>
<sequence length="206" mass="23016">MKNKSLIFTIIAVIVIGVLIFVLNNYTKSAQPFHSQVAENNISSNNEDQNTSSNANSNSTEQSEPKIGNQVGDIAPDFTLKDLDGNTVTLSSLRGKKVILNFWATTCPYCKIEMPALNQFIKNHKGDTVLLAIDLGESPSKVKQYLEGKGYEFTVLLDTDLSTIYDYQVQFIPMSYFIDRNGVIRAISNGAMTYDEIEEYYKSISQ</sequence>
<organism evidence="4 5">
    <name type="scientific">Thermoanaerobacter mathranii subsp. mathranii (strain DSM 11426 / CCUG 53645 / CIP 108742 / A3)</name>
    <dbReference type="NCBI Taxonomy" id="583358"/>
    <lineage>
        <taxon>Bacteria</taxon>
        <taxon>Bacillati</taxon>
        <taxon>Bacillota</taxon>
        <taxon>Clostridia</taxon>
        <taxon>Thermoanaerobacterales</taxon>
        <taxon>Thermoanaerobacteraceae</taxon>
        <taxon>Thermoanaerobacter</taxon>
    </lineage>
</organism>
<dbReference type="InterPro" id="IPR017937">
    <property type="entry name" value="Thioredoxin_CS"/>
</dbReference>
<dbReference type="InterPro" id="IPR013766">
    <property type="entry name" value="Thioredoxin_domain"/>
</dbReference>
<evidence type="ECO:0000256" key="2">
    <source>
        <dbReference type="SAM" id="Phobius"/>
    </source>
</evidence>
<feature type="region of interest" description="Disordered" evidence="1">
    <location>
        <begin position="43"/>
        <end position="68"/>
    </location>
</feature>
<keyword evidence="2" id="KW-0812">Transmembrane</keyword>
<dbReference type="Pfam" id="PF00578">
    <property type="entry name" value="AhpC-TSA"/>
    <property type="match status" value="1"/>
</dbReference>
<dbReference type="PANTHER" id="PTHR42852:SF17">
    <property type="entry name" value="THIOREDOXIN-LIKE PROTEIN HI_1115"/>
    <property type="match status" value="1"/>
</dbReference>
<evidence type="ECO:0000313" key="4">
    <source>
        <dbReference type="EMBL" id="ADH60765.1"/>
    </source>
</evidence>
<evidence type="ECO:0000313" key="5">
    <source>
        <dbReference type="Proteomes" id="UP000002064"/>
    </source>
</evidence>
<dbReference type="CDD" id="cd02966">
    <property type="entry name" value="TlpA_like_family"/>
    <property type="match status" value="1"/>
</dbReference>
<dbReference type="PROSITE" id="PS00194">
    <property type="entry name" value="THIOREDOXIN_1"/>
    <property type="match status" value="1"/>
</dbReference>
<keyword evidence="2" id="KW-0472">Membrane</keyword>
<dbReference type="InterPro" id="IPR036249">
    <property type="entry name" value="Thioredoxin-like_sf"/>
</dbReference>
<dbReference type="Gene3D" id="3.40.30.10">
    <property type="entry name" value="Glutaredoxin"/>
    <property type="match status" value="1"/>
</dbReference>
<dbReference type="PANTHER" id="PTHR42852">
    <property type="entry name" value="THIOL:DISULFIDE INTERCHANGE PROTEIN DSBE"/>
    <property type="match status" value="1"/>
</dbReference>
<accession>A0ABN3Z499</accession>
<dbReference type="Proteomes" id="UP000002064">
    <property type="component" value="Chromosome"/>
</dbReference>